<dbReference type="OMA" id="AGQRCCP"/>
<feature type="signal peptide" evidence="3">
    <location>
        <begin position="1"/>
        <end position="20"/>
    </location>
</feature>
<keyword evidence="1" id="KW-0646">Protease inhibitor</keyword>
<reference evidence="5 6" key="1">
    <citation type="journal article" date="2013" name="Nature">
        <title>Insights into bilaterian evolution from three spiralian genomes.</title>
        <authorList>
            <person name="Simakov O."/>
            <person name="Marletaz F."/>
            <person name="Cho S.J."/>
            <person name="Edsinger-Gonzales E."/>
            <person name="Havlak P."/>
            <person name="Hellsten U."/>
            <person name="Kuo D.H."/>
            <person name="Larsson T."/>
            <person name="Lv J."/>
            <person name="Arendt D."/>
            <person name="Savage R."/>
            <person name="Osoegawa K."/>
            <person name="de Jong P."/>
            <person name="Grimwood J."/>
            <person name="Chapman J.A."/>
            <person name="Shapiro H."/>
            <person name="Aerts A."/>
            <person name="Otillar R.P."/>
            <person name="Terry A.Y."/>
            <person name="Boore J.L."/>
            <person name="Grigoriev I.V."/>
            <person name="Lindberg D.R."/>
            <person name="Seaver E.C."/>
            <person name="Weisblat D.A."/>
            <person name="Putnam N.H."/>
            <person name="Rokhsar D.S."/>
        </authorList>
    </citation>
    <scope>NUCLEOTIDE SEQUENCE [LARGE SCALE GENOMIC DNA]</scope>
</reference>
<dbReference type="OrthoDB" id="10021323at2759"/>
<dbReference type="Proteomes" id="UP000030746">
    <property type="component" value="Unassembled WGS sequence"/>
</dbReference>
<dbReference type="Gene3D" id="2.10.22.10">
    <property type="entry name" value="Antistasin, domain 1"/>
    <property type="match status" value="1"/>
</dbReference>
<feature type="non-terminal residue" evidence="5">
    <location>
        <position position="110"/>
    </location>
</feature>
<name>V4AIH6_LOTGI</name>
<dbReference type="HOGENOM" id="CLU_157674_0_0_1"/>
<gene>
    <name evidence="5" type="ORF">LOTGIDRAFT_232722</name>
</gene>
<dbReference type="GO" id="GO:0004867">
    <property type="term" value="F:serine-type endopeptidase inhibitor activity"/>
    <property type="evidence" value="ECO:0007669"/>
    <property type="project" value="UniProtKB-KW"/>
</dbReference>
<dbReference type="CTD" id="20249024"/>
<accession>V4AIH6</accession>
<evidence type="ECO:0000313" key="6">
    <source>
        <dbReference type="Proteomes" id="UP000030746"/>
    </source>
</evidence>
<dbReference type="Pfam" id="PF02822">
    <property type="entry name" value="Antistasin"/>
    <property type="match status" value="1"/>
</dbReference>
<organism evidence="5 6">
    <name type="scientific">Lottia gigantea</name>
    <name type="common">Giant owl limpet</name>
    <dbReference type="NCBI Taxonomy" id="225164"/>
    <lineage>
        <taxon>Eukaryota</taxon>
        <taxon>Metazoa</taxon>
        <taxon>Spiralia</taxon>
        <taxon>Lophotrochozoa</taxon>
        <taxon>Mollusca</taxon>
        <taxon>Gastropoda</taxon>
        <taxon>Patellogastropoda</taxon>
        <taxon>Lottioidea</taxon>
        <taxon>Lottiidae</taxon>
        <taxon>Lottia</taxon>
    </lineage>
</organism>
<dbReference type="InterPro" id="IPR011061">
    <property type="entry name" value="Hirudin/antistatin"/>
</dbReference>
<feature type="chain" id="PRO_5004716686" description="Antistasin-like domain-containing protein" evidence="3">
    <location>
        <begin position="21"/>
        <end position="110"/>
    </location>
</feature>
<dbReference type="AlphaFoldDB" id="V4AIH6"/>
<sequence length="110" mass="12020">MLKFTIFTLVCCATAIIAEGRGCKPVKGVWGCAYMPNCFGDSMCGEGQKCCPHPCGDHCQLIVNCDKINCHLTCQYGFERDAKGCDVCKCRTTKKCVGFFCSLDLLKGNN</sequence>
<evidence type="ECO:0000313" key="5">
    <source>
        <dbReference type="EMBL" id="ESO93281.1"/>
    </source>
</evidence>
<keyword evidence="6" id="KW-1185">Reference proteome</keyword>
<dbReference type="SUPFAM" id="SSF57262">
    <property type="entry name" value="Leech antihemostatic proteins"/>
    <property type="match status" value="1"/>
</dbReference>
<protein>
    <recommendedName>
        <fullName evidence="4">Antistasin-like domain-containing protein</fullName>
    </recommendedName>
</protein>
<dbReference type="PROSITE" id="PS51252">
    <property type="entry name" value="ANTISTASIN"/>
    <property type="match status" value="1"/>
</dbReference>
<evidence type="ECO:0000256" key="3">
    <source>
        <dbReference type="SAM" id="SignalP"/>
    </source>
</evidence>
<dbReference type="GeneID" id="20249024"/>
<evidence type="ECO:0000256" key="2">
    <source>
        <dbReference type="ARBA" id="ARBA00022900"/>
    </source>
</evidence>
<dbReference type="KEGG" id="lgi:LOTGIDRAFT_232722"/>
<feature type="domain" description="Antistasin-like" evidence="4">
    <location>
        <begin position="65"/>
        <end position="90"/>
    </location>
</feature>
<dbReference type="EMBL" id="KB201931">
    <property type="protein sequence ID" value="ESO93281.1"/>
    <property type="molecule type" value="Genomic_DNA"/>
</dbReference>
<evidence type="ECO:0000256" key="1">
    <source>
        <dbReference type="ARBA" id="ARBA00022690"/>
    </source>
</evidence>
<keyword evidence="3" id="KW-0732">Signal</keyword>
<proteinExistence type="predicted"/>
<evidence type="ECO:0000259" key="4">
    <source>
        <dbReference type="PROSITE" id="PS51252"/>
    </source>
</evidence>
<dbReference type="RefSeq" id="XP_009055980.1">
    <property type="nucleotide sequence ID" value="XM_009057732.1"/>
</dbReference>
<dbReference type="InterPro" id="IPR004094">
    <property type="entry name" value="Antistasin-like"/>
</dbReference>
<keyword evidence="2" id="KW-0722">Serine protease inhibitor</keyword>